<keyword evidence="6" id="KW-0456">Lyase</keyword>
<dbReference type="EMBL" id="SRXU01000001">
    <property type="protein sequence ID" value="TGX46144.1"/>
    <property type="molecule type" value="Genomic_DNA"/>
</dbReference>
<evidence type="ECO:0000256" key="3">
    <source>
        <dbReference type="ARBA" id="ARBA00005708"/>
    </source>
</evidence>
<protein>
    <recommendedName>
        <fullName evidence="4">dihydroneopterin aldolase</fullName>
        <ecNumber evidence="4">4.1.2.25</ecNumber>
    </recommendedName>
    <alternativeName>
        <fullName evidence="7">7,8-dihydroneopterin aldolase</fullName>
    </alternativeName>
</protein>
<accession>A0A4S1WRY3</accession>
<proteinExistence type="inferred from homology"/>
<dbReference type="Proteomes" id="UP000309848">
    <property type="component" value="Unassembled WGS sequence"/>
</dbReference>
<evidence type="ECO:0000256" key="2">
    <source>
        <dbReference type="ARBA" id="ARBA00005013"/>
    </source>
</evidence>
<dbReference type="InterPro" id="IPR006157">
    <property type="entry name" value="FolB_dom"/>
</dbReference>
<evidence type="ECO:0000259" key="8">
    <source>
        <dbReference type="SMART" id="SM00905"/>
    </source>
</evidence>
<dbReference type="GO" id="GO:0046656">
    <property type="term" value="P:folic acid biosynthetic process"/>
    <property type="evidence" value="ECO:0007669"/>
    <property type="project" value="UniProtKB-KW"/>
</dbReference>
<keyword evidence="10" id="KW-1185">Reference proteome</keyword>
<evidence type="ECO:0000256" key="7">
    <source>
        <dbReference type="ARBA" id="ARBA00032903"/>
    </source>
</evidence>
<comment type="caution">
    <text evidence="9">The sequence shown here is derived from an EMBL/GenBank/DDBJ whole genome shotgun (WGS) entry which is preliminary data.</text>
</comment>
<evidence type="ECO:0000256" key="5">
    <source>
        <dbReference type="ARBA" id="ARBA00022909"/>
    </source>
</evidence>
<organism evidence="9 10">
    <name type="scientific">Sphingomonas naasensis</name>
    <dbReference type="NCBI Taxonomy" id="1344951"/>
    <lineage>
        <taxon>Bacteria</taxon>
        <taxon>Pseudomonadati</taxon>
        <taxon>Pseudomonadota</taxon>
        <taxon>Alphaproteobacteria</taxon>
        <taxon>Sphingomonadales</taxon>
        <taxon>Sphingomonadaceae</taxon>
        <taxon>Sphingomonas</taxon>
    </lineage>
</organism>
<dbReference type="InterPro" id="IPR006156">
    <property type="entry name" value="Dihydroneopterin_aldolase"/>
</dbReference>
<dbReference type="InterPro" id="IPR043133">
    <property type="entry name" value="GTP-CH-I_C/QueF"/>
</dbReference>
<dbReference type="SMART" id="SM00905">
    <property type="entry name" value="FolB"/>
    <property type="match status" value="1"/>
</dbReference>
<feature type="domain" description="Dihydroneopterin aldolase/epimerase" evidence="8">
    <location>
        <begin position="6"/>
        <end position="114"/>
    </location>
</feature>
<dbReference type="Pfam" id="PF02152">
    <property type="entry name" value="FolB"/>
    <property type="match status" value="1"/>
</dbReference>
<evidence type="ECO:0000256" key="6">
    <source>
        <dbReference type="ARBA" id="ARBA00023239"/>
    </source>
</evidence>
<keyword evidence="5" id="KW-0289">Folate biosynthesis</keyword>
<dbReference type="PANTHER" id="PTHR42844">
    <property type="entry name" value="DIHYDRONEOPTERIN ALDOLASE 1-RELATED"/>
    <property type="match status" value="1"/>
</dbReference>
<comment type="pathway">
    <text evidence="2">Cofactor biosynthesis; tetrahydrofolate biosynthesis; 2-amino-4-hydroxy-6-hydroxymethyl-7,8-dihydropteridine diphosphate from 7,8-dihydroneopterin triphosphate: step 3/4.</text>
</comment>
<reference evidence="9 10" key="1">
    <citation type="submission" date="2019-04" db="EMBL/GenBank/DDBJ databases">
        <title>Sphingomonas psychrotolerans sp. nov., isolated from soil in the Tianshan Mountains, Xinjiang, China.</title>
        <authorList>
            <person name="Luo Y."/>
            <person name="Sheng H."/>
        </authorList>
    </citation>
    <scope>NUCLEOTIDE SEQUENCE [LARGE SCALE GENOMIC DNA]</scope>
    <source>
        <strain evidence="9 10">KIS18-15</strain>
    </source>
</reference>
<comment type="similarity">
    <text evidence="3">Belongs to the DHNA family.</text>
</comment>
<dbReference type="PANTHER" id="PTHR42844:SF1">
    <property type="entry name" value="DIHYDRONEOPTERIN ALDOLASE 1-RELATED"/>
    <property type="match status" value="1"/>
</dbReference>
<dbReference type="OrthoDB" id="7594733at2"/>
<dbReference type="EC" id="4.1.2.25" evidence="4"/>
<dbReference type="GO" id="GO:0004150">
    <property type="term" value="F:dihydroneopterin aldolase activity"/>
    <property type="evidence" value="ECO:0007669"/>
    <property type="project" value="UniProtKB-EC"/>
</dbReference>
<dbReference type="Gene3D" id="3.30.1130.10">
    <property type="match status" value="1"/>
</dbReference>
<dbReference type="AlphaFoldDB" id="A0A4S1WRY3"/>
<dbReference type="RefSeq" id="WP_135982671.1">
    <property type="nucleotide sequence ID" value="NZ_JAASQM010000001.1"/>
</dbReference>
<evidence type="ECO:0000256" key="4">
    <source>
        <dbReference type="ARBA" id="ARBA00013043"/>
    </source>
</evidence>
<gene>
    <name evidence="9" type="ORF">E5A74_02980</name>
</gene>
<evidence type="ECO:0000313" key="10">
    <source>
        <dbReference type="Proteomes" id="UP000309848"/>
    </source>
</evidence>
<dbReference type="GO" id="GO:0005737">
    <property type="term" value="C:cytoplasm"/>
    <property type="evidence" value="ECO:0007669"/>
    <property type="project" value="TreeGrafter"/>
</dbReference>
<dbReference type="SUPFAM" id="SSF55620">
    <property type="entry name" value="Tetrahydrobiopterin biosynthesis enzymes-like"/>
    <property type="match status" value="1"/>
</dbReference>
<evidence type="ECO:0000256" key="1">
    <source>
        <dbReference type="ARBA" id="ARBA00001353"/>
    </source>
</evidence>
<name>A0A4S1WRY3_9SPHN</name>
<sequence length="117" mass="13206">MAEYTILLEGLELRIGLGVHPHERAAPQRVMLDVAMTCAYADAPDDRIDAVVDYDFLRERIHALAAARHIELQETLCDAVAALALADPRVVRVRVRSMKLDIYPDARIGCEIVRERR</sequence>
<comment type="catalytic activity">
    <reaction evidence="1">
        <text>7,8-dihydroneopterin = 6-hydroxymethyl-7,8-dihydropterin + glycolaldehyde</text>
        <dbReference type="Rhea" id="RHEA:10540"/>
        <dbReference type="ChEBI" id="CHEBI:17001"/>
        <dbReference type="ChEBI" id="CHEBI:17071"/>
        <dbReference type="ChEBI" id="CHEBI:44841"/>
        <dbReference type="EC" id="4.1.2.25"/>
    </reaction>
</comment>
<evidence type="ECO:0000313" key="9">
    <source>
        <dbReference type="EMBL" id="TGX46144.1"/>
    </source>
</evidence>